<evidence type="ECO:0000256" key="6">
    <source>
        <dbReference type="ARBA" id="ARBA00022968"/>
    </source>
</evidence>
<dbReference type="EC" id="2.4.1.-" evidence="10"/>
<dbReference type="PANTHER" id="PTHR11214">
    <property type="entry name" value="BETA-1,3-N-ACETYLGLUCOSAMINYLTRANSFERASE"/>
    <property type="match status" value="1"/>
</dbReference>
<evidence type="ECO:0000256" key="7">
    <source>
        <dbReference type="ARBA" id="ARBA00022989"/>
    </source>
</evidence>
<evidence type="ECO:0000313" key="11">
    <source>
        <dbReference type="EMBL" id="CAH3027851.1"/>
    </source>
</evidence>
<dbReference type="Proteomes" id="UP001159427">
    <property type="component" value="Unassembled WGS sequence"/>
</dbReference>
<keyword evidence="4" id="KW-0808">Transferase</keyword>
<evidence type="ECO:0000256" key="8">
    <source>
        <dbReference type="ARBA" id="ARBA00023034"/>
    </source>
</evidence>
<dbReference type="EMBL" id="CALNXI010000476">
    <property type="protein sequence ID" value="CAH3027851.1"/>
    <property type="molecule type" value="Genomic_DNA"/>
</dbReference>
<accession>A0ABN8MDY2</accession>
<evidence type="ECO:0000256" key="4">
    <source>
        <dbReference type="ARBA" id="ARBA00022679"/>
    </source>
</evidence>
<protein>
    <recommendedName>
        <fullName evidence="10">Hexosyltransferase</fullName>
        <ecNumber evidence="10">2.4.1.-</ecNumber>
    </recommendedName>
</protein>
<evidence type="ECO:0000313" key="12">
    <source>
        <dbReference type="Proteomes" id="UP001159427"/>
    </source>
</evidence>
<proteinExistence type="inferred from homology"/>
<evidence type="ECO:0000256" key="9">
    <source>
        <dbReference type="ARBA" id="ARBA00023136"/>
    </source>
</evidence>
<dbReference type="InterPro" id="IPR002659">
    <property type="entry name" value="Glyco_trans_31"/>
</dbReference>
<keyword evidence="12" id="KW-1185">Reference proteome</keyword>
<evidence type="ECO:0000256" key="10">
    <source>
        <dbReference type="RuleBase" id="RU363063"/>
    </source>
</evidence>
<name>A0ABN8MDY2_9CNID</name>
<sequence length="348" mass="40016">MKLGSTLAKSVVSLSKKANRHLLLWMGIILSGWVFCYIIYYIVDPNRIKKNRRAINSNVGLPEPLKLSANYIGQESVPHRSYLITRTRCTQSVFLLIVVFTAPGNMDRRTLIRRTWGTDPSVSPSWKTVFLLGQAANNRTQNKYLEAERATYKDIIRGSQNEHYYNLTLKTQMGLEWAAKYCDFQFLLKTDDDVFINPFNLVEYLQKPDTRQRNLYMGRCHYRSVVPRSGKNGVSLEKYDKSLYPPFCNGPAYVLSSDLVLKLVELLDVKKTFQNEDVYVGILIEKIGGPVPLHHPGFRIRSCEHFEGTFSVHGGLNYYCRKKLFDEAVKERMKNRTGKASQSYDTAI</sequence>
<evidence type="ECO:0000256" key="2">
    <source>
        <dbReference type="ARBA" id="ARBA00008661"/>
    </source>
</evidence>
<keyword evidence="3 10" id="KW-0328">Glycosyltransferase</keyword>
<organism evidence="11 12">
    <name type="scientific">Porites evermanni</name>
    <dbReference type="NCBI Taxonomy" id="104178"/>
    <lineage>
        <taxon>Eukaryota</taxon>
        <taxon>Metazoa</taxon>
        <taxon>Cnidaria</taxon>
        <taxon>Anthozoa</taxon>
        <taxon>Hexacorallia</taxon>
        <taxon>Scleractinia</taxon>
        <taxon>Fungiina</taxon>
        <taxon>Poritidae</taxon>
        <taxon>Porites</taxon>
    </lineage>
</organism>
<dbReference type="Pfam" id="PF01762">
    <property type="entry name" value="Galactosyl_T"/>
    <property type="match status" value="1"/>
</dbReference>
<evidence type="ECO:0000256" key="3">
    <source>
        <dbReference type="ARBA" id="ARBA00022676"/>
    </source>
</evidence>
<feature type="transmembrane region" description="Helical" evidence="10">
    <location>
        <begin position="22"/>
        <end position="43"/>
    </location>
</feature>
<comment type="caution">
    <text evidence="11">The sequence shown here is derived from an EMBL/GenBank/DDBJ whole genome shotgun (WGS) entry which is preliminary data.</text>
</comment>
<keyword evidence="7 10" id="KW-1133">Transmembrane helix</keyword>
<keyword evidence="9 10" id="KW-0472">Membrane</keyword>
<gene>
    <name evidence="11" type="ORF">PEVE_00032567</name>
</gene>
<dbReference type="Gene3D" id="3.90.550.50">
    <property type="match status" value="1"/>
</dbReference>
<keyword evidence="6 10" id="KW-0735">Signal-anchor</keyword>
<keyword evidence="5 10" id="KW-0812">Transmembrane</keyword>
<evidence type="ECO:0000256" key="5">
    <source>
        <dbReference type="ARBA" id="ARBA00022692"/>
    </source>
</evidence>
<evidence type="ECO:0000256" key="1">
    <source>
        <dbReference type="ARBA" id="ARBA00004323"/>
    </source>
</evidence>
<comment type="subcellular location">
    <subcellularLocation>
        <location evidence="1 10">Golgi apparatus membrane</location>
        <topology evidence="1 10">Single-pass type II membrane protein</topology>
    </subcellularLocation>
</comment>
<reference evidence="11 12" key="1">
    <citation type="submission" date="2022-05" db="EMBL/GenBank/DDBJ databases">
        <authorList>
            <consortium name="Genoscope - CEA"/>
            <person name="William W."/>
        </authorList>
    </citation>
    <scope>NUCLEOTIDE SEQUENCE [LARGE SCALE GENOMIC DNA]</scope>
</reference>
<dbReference type="PANTHER" id="PTHR11214:SF314">
    <property type="entry name" value="HEXOSYLTRANSFERASE"/>
    <property type="match status" value="1"/>
</dbReference>
<comment type="similarity">
    <text evidence="2 10">Belongs to the glycosyltransferase 31 family.</text>
</comment>
<keyword evidence="8 10" id="KW-0333">Golgi apparatus</keyword>